<dbReference type="Proteomes" id="UP000191663">
    <property type="component" value="Unassembled WGS sequence"/>
</dbReference>
<accession>A0A1V4QE67</accession>
<protein>
    <recommendedName>
        <fullName evidence="1">Nucleotidyl transferase domain-containing protein</fullName>
    </recommendedName>
</protein>
<gene>
    <name evidence="2" type="ORF">BXT86_05420</name>
</gene>
<proteinExistence type="predicted"/>
<sequence>MDALLLSAGYGKRLRPITHEIPKPLLPIVDRKLIDINIEKLLSQGVERIYINLYHRADKLSAYLKGRRNIKWAIEERLSGTGGALLNFCSVLKRDFLYHSGDVISAINIQRLLKFHLKKNGIATLALLKNPGTNFIELDGYRIRKIDAVSHRSYYTFSGIAIFSPRIFTYLPAKKKFSIAEVFERIIKNGEALWGLSMSMDWYNINTHRAYWKIHYDILKRKKNLFGNKIKGPMYIAPSSNVASRKFSGFVSIADNCYIHKDVKLKNVIVLPGTEVENGNFKDCIIGNRFCIRAR</sequence>
<dbReference type="Gene3D" id="3.90.550.10">
    <property type="entry name" value="Spore Coat Polysaccharide Biosynthesis Protein SpsA, Chain A"/>
    <property type="match status" value="1"/>
</dbReference>
<feature type="domain" description="Nucleotidyl transferase" evidence="1">
    <location>
        <begin position="3"/>
        <end position="220"/>
    </location>
</feature>
<organism evidence="2 3">
    <name type="scientific">candidate division WOR-3 bacterium 4484_100</name>
    <dbReference type="NCBI Taxonomy" id="1936077"/>
    <lineage>
        <taxon>Bacteria</taxon>
        <taxon>Bacteria division WOR-3</taxon>
    </lineage>
</organism>
<evidence type="ECO:0000259" key="1">
    <source>
        <dbReference type="Pfam" id="PF00483"/>
    </source>
</evidence>
<evidence type="ECO:0000313" key="2">
    <source>
        <dbReference type="EMBL" id="OPX17643.1"/>
    </source>
</evidence>
<dbReference type="InterPro" id="IPR029044">
    <property type="entry name" value="Nucleotide-diphossugar_trans"/>
</dbReference>
<dbReference type="PANTHER" id="PTHR22572">
    <property type="entry name" value="SUGAR-1-PHOSPHATE GUANYL TRANSFERASE"/>
    <property type="match status" value="1"/>
</dbReference>
<dbReference type="AlphaFoldDB" id="A0A1V4QE67"/>
<dbReference type="EMBL" id="MUKB01000096">
    <property type="protein sequence ID" value="OPX17643.1"/>
    <property type="molecule type" value="Genomic_DNA"/>
</dbReference>
<dbReference type="Pfam" id="PF00483">
    <property type="entry name" value="NTP_transferase"/>
    <property type="match status" value="1"/>
</dbReference>
<dbReference type="InterPro" id="IPR005835">
    <property type="entry name" value="NTP_transferase_dom"/>
</dbReference>
<dbReference type="InterPro" id="IPR050486">
    <property type="entry name" value="Mannose-1P_guanyltransferase"/>
</dbReference>
<reference evidence="3" key="1">
    <citation type="submission" date="2017-01" db="EMBL/GenBank/DDBJ databases">
        <title>Novel pathways for hydrocarbon cycling and metabolic interdependencies in hydrothermal sediment communities.</title>
        <authorList>
            <person name="Dombrowski N."/>
            <person name="Seitz K."/>
            <person name="Teske A."/>
            <person name="Baker B."/>
        </authorList>
    </citation>
    <scope>NUCLEOTIDE SEQUENCE [LARGE SCALE GENOMIC DNA]</scope>
</reference>
<comment type="caution">
    <text evidence="2">The sequence shown here is derived from an EMBL/GenBank/DDBJ whole genome shotgun (WGS) entry which is preliminary data.</text>
</comment>
<evidence type="ECO:0000313" key="3">
    <source>
        <dbReference type="Proteomes" id="UP000191663"/>
    </source>
</evidence>
<dbReference type="SUPFAM" id="SSF53448">
    <property type="entry name" value="Nucleotide-diphospho-sugar transferases"/>
    <property type="match status" value="1"/>
</dbReference>
<name>A0A1V4QE67_UNCW3</name>